<dbReference type="Gene3D" id="3.30.360.10">
    <property type="entry name" value="Dihydrodipicolinate Reductase, domain 2"/>
    <property type="match status" value="1"/>
</dbReference>
<dbReference type="AlphaFoldDB" id="A0A0F9V5T4"/>
<dbReference type="InterPro" id="IPR055170">
    <property type="entry name" value="GFO_IDH_MocA-like_dom"/>
</dbReference>
<organism evidence="3">
    <name type="scientific">marine sediment metagenome</name>
    <dbReference type="NCBI Taxonomy" id="412755"/>
    <lineage>
        <taxon>unclassified sequences</taxon>
        <taxon>metagenomes</taxon>
        <taxon>ecological metagenomes</taxon>
    </lineage>
</organism>
<dbReference type="PANTHER" id="PTHR43377:SF1">
    <property type="entry name" value="BILIVERDIN REDUCTASE A"/>
    <property type="match status" value="1"/>
</dbReference>
<gene>
    <name evidence="3" type="ORF">LCGC14_0523810</name>
</gene>
<evidence type="ECO:0008006" key="4">
    <source>
        <dbReference type="Google" id="ProtNLM"/>
    </source>
</evidence>
<dbReference type="SUPFAM" id="SSF51735">
    <property type="entry name" value="NAD(P)-binding Rossmann-fold domains"/>
    <property type="match status" value="1"/>
</dbReference>
<dbReference type="GO" id="GO:0000166">
    <property type="term" value="F:nucleotide binding"/>
    <property type="evidence" value="ECO:0007669"/>
    <property type="project" value="InterPro"/>
</dbReference>
<dbReference type="Pfam" id="PF01408">
    <property type="entry name" value="GFO_IDH_MocA"/>
    <property type="match status" value="1"/>
</dbReference>
<sequence length="398" mass="43258">MFLTSEPIRLGVAGLGRAFVLMLRTFQNDPRVKLVAAAAPRAESRAAFEAEFGGRGYSCVEEMAEDPEVEAVYIATPHQMHAEHVAIFAAAGKHILVDKPLSVTMEDADMMVEAARSAGVHLIVGPSHSFDPSVLHARQIIESGEFGAVRMVQAFNYTDFLYRPRRPEELRTEEGGGVLFSQGVHQIDIVRLLCGGRAKSVTAMTGVWDPERPTEGAYSALLDFEAGSFASVTYSGYAHFDSDIWMDNVAELGGMKDPANYGEARRALQTLDSAAETKLKATRTYGAGTVPPIAQNNEHFGPILILSDRADLRLRPGGIDIFGDTERQHIEVPLNAAPRKTVIDALEAAVRKNIAPPQTAAWGRASLEVCHAILDSAETGEKIPLTRQCGVEFQEETL</sequence>
<dbReference type="Pfam" id="PF22725">
    <property type="entry name" value="GFO_IDH_MocA_C3"/>
    <property type="match status" value="1"/>
</dbReference>
<name>A0A0F9V5T4_9ZZZZ</name>
<evidence type="ECO:0000259" key="1">
    <source>
        <dbReference type="Pfam" id="PF01408"/>
    </source>
</evidence>
<dbReference type="InterPro" id="IPR051450">
    <property type="entry name" value="Gfo/Idh/MocA_Oxidoreductases"/>
</dbReference>
<comment type="caution">
    <text evidence="3">The sequence shown here is derived from an EMBL/GenBank/DDBJ whole genome shotgun (WGS) entry which is preliminary data.</text>
</comment>
<feature type="domain" description="GFO/IDH/MocA-like oxidoreductase" evidence="2">
    <location>
        <begin position="135"/>
        <end position="244"/>
    </location>
</feature>
<dbReference type="InterPro" id="IPR000683">
    <property type="entry name" value="Gfo/Idh/MocA-like_OxRdtase_N"/>
</dbReference>
<evidence type="ECO:0000259" key="2">
    <source>
        <dbReference type="Pfam" id="PF22725"/>
    </source>
</evidence>
<dbReference type="SUPFAM" id="SSF55347">
    <property type="entry name" value="Glyceraldehyde-3-phosphate dehydrogenase-like, C-terminal domain"/>
    <property type="match status" value="1"/>
</dbReference>
<dbReference type="EMBL" id="LAZR01000665">
    <property type="protein sequence ID" value="KKN61248.1"/>
    <property type="molecule type" value="Genomic_DNA"/>
</dbReference>
<feature type="domain" description="Gfo/Idh/MocA-like oxidoreductase N-terminal" evidence="1">
    <location>
        <begin position="8"/>
        <end position="125"/>
    </location>
</feature>
<dbReference type="InterPro" id="IPR036291">
    <property type="entry name" value="NAD(P)-bd_dom_sf"/>
</dbReference>
<proteinExistence type="predicted"/>
<accession>A0A0F9V5T4</accession>
<evidence type="ECO:0000313" key="3">
    <source>
        <dbReference type="EMBL" id="KKN61248.1"/>
    </source>
</evidence>
<dbReference type="PANTHER" id="PTHR43377">
    <property type="entry name" value="BILIVERDIN REDUCTASE A"/>
    <property type="match status" value="1"/>
</dbReference>
<dbReference type="Gene3D" id="3.40.50.720">
    <property type="entry name" value="NAD(P)-binding Rossmann-like Domain"/>
    <property type="match status" value="1"/>
</dbReference>
<reference evidence="3" key="1">
    <citation type="journal article" date="2015" name="Nature">
        <title>Complex archaea that bridge the gap between prokaryotes and eukaryotes.</title>
        <authorList>
            <person name="Spang A."/>
            <person name="Saw J.H."/>
            <person name="Jorgensen S.L."/>
            <person name="Zaremba-Niedzwiedzka K."/>
            <person name="Martijn J."/>
            <person name="Lind A.E."/>
            <person name="van Eijk R."/>
            <person name="Schleper C."/>
            <person name="Guy L."/>
            <person name="Ettema T.J."/>
        </authorList>
    </citation>
    <scope>NUCLEOTIDE SEQUENCE</scope>
</reference>
<protein>
    <recommendedName>
        <fullName evidence="4">Gfo/Idh/MocA-like oxidoreductase N-terminal domain-containing protein</fullName>
    </recommendedName>
</protein>